<reference evidence="1" key="1">
    <citation type="submission" date="2021-01" db="EMBL/GenBank/DDBJ databases">
        <authorList>
            <consortium name="Genoscope - CEA"/>
            <person name="William W."/>
        </authorList>
    </citation>
    <scope>NUCLEOTIDE SEQUENCE</scope>
</reference>
<protein>
    <submittedName>
        <fullName evidence="1">(rape) hypothetical protein</fullName>
    </submittedName>
</protein>
<dbReference type="Proteomes" id="UP001295469">
    <property type="component" value="Chromosome C09"/>
</dbReference>
<proteinExistence type="predicted"/>
<name>A0A816J1C0_BRANA</name>
<accession>A0A816J1C0</accession>
<sequence length="51" mass="6179">MTFHFVLLAEFFLAFVYLVYACELLFVSCMDLKFIYPFGLYIYMDYILGRQ</sequence>
<dbReference type="EMBL" id="HG994373">
    <property type="protein sequence ID" value="CAF1718875.1"/>
    <property type="molecule type" value="Genomic_DNA"/>
</dbReference>
<organism evidence="1">
    <name type="scientific">Brassica napus</name>
    <name type="common">Rape</name>
    <dbReference type="NCBI Taxonomy" id="3708"/>
    <lineage>
        <taxon>Eukaryota</taxon>
        <taxon>Viridiplantae</taxon>
        <taxon>Streptophyta</taxon>
        <taxon>Embryophyta</taxon>
        <taxon>Tracheophyta</taxon>
        <taxon>Spermatophyta</taxon>
        <taxon>Magnoliopsida</taxon>
        <taxon>eudicotyledons</taxon>
        <taxon>Gunneridae</taxon>
        <taxon>Pentapetalae</taxon>
        <taxon>rosids</taxon>
        <taxon>malvids</taxon>
        <taxon>Brassicales</taxon>
        <taxon>Brassicaceae</taxon>
        <taxon>Brassiceae</taxon>
        <taxon>Brassica</taxon>
    </lineage>
</organism>
<evidence type="ECO:0000313" key="1">
    <source>
        <dbReference type="EMBL" id="CAF1718875.1"/>
    </source>
</evidence>
<gene>
    <name evidence="1" type="ORF">DARMORV10_C09P14680.1</name>
</gene>
<feature type="non-terminal residue" evidence="1">
    <location>
        <position position="51"/>
    </location>
</feature>
<dbReference type="AlphaFoldDB" id="A0A816J1C0"/>